<dbReference type="InterPro" id="IPR011990">
    <property type="entry name" value="TPR-like_helical_dom_sf"/>
</dbReference>
<dbReference type="SUPFAM" id="SSF48452">
    <property type="entry name" value="TPR-like"/>
    <property type="match status" value="1"/>
</dbReference>
<dbReference type="EMBL" id="GEDV01004753">
    <property type="protein sequence ID" value="JAP83804.1"/>
    <property type="molecule type" value="Transcribed_RNA"/>
</dbReference>
<dbReference type="InterPro" id="IPR051966">
    <property type="entry name" value="RPAP3"/>
</dbReference>
<dbReference type="GO" id="GO:0101031">
    <property type="term" value="C:protein folding chaperone complex"/>
    <property type="evidence" value="ECO:0007669"/>
    <property type="project" value="TreeGrafter"/>
</dbReference>
<protein>
    <recommendedName>
        <fullName evidence="4">RNA polymerase II-associated protein 3</fullName>
    </recommendedName>
</protein>
<feature type="repeat" description="TPR" evidence="5">
    <location>
        <begin position="113"/>
        <end position="146"/>
    </location>
</feature>
<feature type="domain" description="RNA-polymerase II-associated protein 3-like C-terminal" evidence="7">
    <location>
        <begin position="332"/>
        <end position="418"/>
    </location>
</feature>
<feature type="region of interest" description="Disordered" evidence="6">
    <location>
        <begin position="225"/>
        <end position="271"/>
    </location>
</feature>
<dbReference type="PANTHER" id="PTHR46423:SF1">
    <property type="entry name" value="RNA POLYMERASE II-ASSOCIATED PROTEIN 3"/>
    <property type="match status" value="1"/>
</dbReference>
<evidence type="ECO:0000256" key="2">
    <source>
        <dbReference type="ARBA" id="ARBA00022803"/>
    </source>
</evidence>
<evidence type="ECO:0000256" key="6">
    <source>
        <dbReference type="SAM" id="MobiDB-lite"/>
    </source>
</evidence>
<keyword evidence="8" id="KW-0346">Stress response</keyword>
<feature type="region of interest" description="Disordered" evidence="6">
    <location>
        <begin position="40"/>
        <end position="76"/>
    </location>
</feature>
<dbReference type="AlphaFoldDB" id="A0A131YX87"/>
<proteinExistence type="inferred from homology"/>
<feature type="compositionally biased region" description="Polar residues" evidence="6">
    <location>
        <begin position="232"/>
        <end position="249"/>
    </location>
</feature>
<dbReference type="InterPro" id="IPR025986">
    <property type="entry name" value="RPAP3-like_C"/>
</dbReference>
<keyword evidence="1" id="KW-0677">Repeat</keyword>
<keyword evidence="2 5" id="KW-0802">TPR repeat</keyword>
<reference evidence="8" key="1">
    <citation type="journal article" date="2016" name="Ticks Tick Borne Dis.">
        <title>De novo assembly and annotation of the salivary gland transcriptome of Rhipicephalus appendiculatus male and female ticks during blood feeding.</title>
        <authorList>
            <person name="de Castro M.H."/>
            <person name="de Klerk D."/>
            <person name="Pienaar R."/>
            <person name="Latif A.A."/>
            <person name="Rees D.J."/>
            <person name="Mans B.J."/>
        </authorList>
    </citation>
    <scope>NUCLEOTIDE SEQUENCE</scope>
    <source>
        <tissue evidence="8">Salivary glands</tissue>
    </source>
</reference>
<evidence type="ECO:0000259" key="7">
    <source>
        <dbReference type="Pfam" id="PF13877"/>
    </source>
</evidence>
<evidence type="ECO:0000256" key="5">
    <source>
        <dbReference type="PROSITE-ProRule" id="PRU00339"/>
    </source>
</evidence>
<dbReference type="Pfam" id="PF13414">
    <property type="entry name" value="TPR_11"/>
    <property type="match status" value="1"/>
</dbReference>
<sequence>MPSEPRCQPSTTNSHNAAYEEYLRNLRNWETNIKMKDAQLRSLKSKLQPATEPTPVKRPASSENENSSCSENEVSRGSESMVALQNLINDESTSETSGSEDEQFQAEWKRQRALIEKEKGNRLFKDGRYDEAIESYGIGIECDPQNPVLYANRAMAFLRKNMLGAAEEDCSRALEWDPNYIKAYHRRGLAREGLSKKALAAEDFCMVLSLEPNNKEARQHLTKLEKELKSGTGDTVTTKPSSLAQSSNAKEPAAQVEKPAKKASATEKTPLPIRAVTAVKVEPLSSPRNRRATEKPLKRVPIRDVPGGTPLKEEWVAARKTHQPELPPPAPTSYQFQVDWRQLAPFPELRYKYLKQMEPSKFGTFFQESMETELFCDILCILENQFVRDGVDIYPILRSLPKVGRFLTLVMFLGSEDKKRLVRLLAIASKVDPGLAVSYGL</sequence>
<accession>A0A131YX87</accession>
<evidence type="ECO:0000256" key="3">
    <source>
        <dbReference type="ARBA" id="ARBA00038275"/>
    </source>
</evidence>
<dbReference type="InterPro" id="IPR019734">
    <property type="entry name" value="TPR_rpt"/>
</dbReference>
<dbReference type="Gene3D" id="1.25.40.10">
    <property type="entry name" value="Tetratricopeptide repeat domain"/>
    <property type="match status" value="1"/>
</dbReference>
<organism evidence="8">
    <name type="scientific">Rhipicephalus appendiculatus</name>
    <name type="common">Brown ear tick</name>
    <dbReference type="NCBI Taxonomy" id="34631"/>
    <lineage>
        <taxon>Eukaryota</taxon>
        <taxon>Metazoa</taxon>
        <taxon>Ecdysozoa</taxon>
        <taxon>Arthropoda</taxon>
        <taxon>Chelicerata</taxon>
        <taxon>Arachnida</taxon>
        <taxon>Acari</taxon>
        <taxon>Parasitiformes</taxon>
        <taxon>Ixodida</taxon>
        <taxon>Ixodoidea</taxon>
        <taxon>Ixodidae</taxon>
        <taxon>Rhipicephalinae</taxon>
        <taxon>Rhipicephalus</taxon>
        <taxon>Rhipicephalus</taxon>
    </lineage>
</organism>
<name>A0A131YX87_RHIAP</name>
<comment type="similarity">
    <text evidence="3">Belongs to the RPAP3 family.</text>
</comment>
<evidence type="ECO:0000313" key="8">
    <source>
        <dbReference type="EMBL" id="JAP83804.1"/>
    </source>
</evidence>
<dbReference type="PROSITE" id="PS50005">
    <property type="entry name" value="TPR"/>
    <property type="match status" value="1"/>
</dbReference>
<dbReference type="SMART" id="SM00028">
    <property type="entry name" value="TPR"/>
    <property type="match status" value="3"/>
</dbReference>
<evidence type="ECO:0000256" key="4">
    <source>
        <dbReference type="ARBA" id="ARBA00040133"/>
    </source>
</evidence>
<dbReference type="PANTHER" id="PTHR46423">
    <property type="entry name" value="RNA POLYMERASE II-ASSOCIATED PROTEIN 3"/>
    <property type="match status" value="1"/>
</dbReference>
<dbReference type="Pfam" id="PF13877">
    <property type="entry name" value="RPAP3_C"/>
    <property type="match status" value="1"/>
</dbReference>
<feature type="compositionally biased region" description="Low complexity" evidence="6">
    <location>
        <begin position="61"/>
        <end position="72"/>
    </location>
</feature>
<evidence type="ECO:0000256" key="1">
    <source>
        <dbReference type="ARBA" id="ARBA00022737"/>
    </source>
</evidence>